<keyword evidence="2" id="KW-1185">Reference proteome</keyword>
<evidence type="ECO:0000313" key="2">
    <source>
        <dbReference type="Proteomes" id="UP001152523"/>
    </source>
</evidence>
<organism evidence="1 2">
    <name type="scientific">Cuscuta epithymum</name>
    <dbReference type="NCBI Taxonomy" id="186058"/>
    <lineage>
        <taxon>Eukaryota</taxon>
        <taxon>Viridiplantae</taxon>
        <taxon>Streptophyta</taxon>
        <taxon>Embryophyta</taxon>
        <taxon>Tracheophyta</taxon>
        <taxon>Spermatophyta</taxon>
        <taxon>Magnoliopsida</taxon>
        <taxon>eudicotyledons</taxon>
        <taxon>Gunneridae</taxon>
        <taxon>Pentapetalae</taxon>
        <taxon>asterids</taxon>
        <taxon>lamiids</taxon>
        <taxon>Solanales</taxon>
        <taxon>Convolvulaceae</taxon>
        <taxon>Cuscuteae</taxon>
        <taxon>Cuscuta</taxon>
        <taxon>Cuscuta subgen. Cuscuta</taxon>
    </lineage>
</organism>
<dbReference type="PANTHER" id="PTHR10644">
    <property type="entry name" value="DNA REPAIR/RNA PROCESSING CPSF FAMILY"/>
    <property type="match status" value="1"/>
</dbReference>
<evidence type="ECO:0000313" key="1">
    <source>
        <dbReference type="EMBL" id="CAH9139751.1"/>
    </source>
</evidence>
<accession>A0AAV0FVP6</accession>
<dbReference type="AlphaFoldDB" id="A0AAV0FVP6"/>
<dbReference type="InterPro" id="IPR050358">
    <property type="entry name" value="RSE1/DDB1/CFT1"/>
</dbReference>
<sequence>MNHQLCDGPIAAFPFINIVISIHNVNCNHGFIYITMQGALKICHLPSLLSYDNYWPVQKVGDIENDAPSVKRLRMSSSDALQDMFNGEELSLYGTSPNNAHSAQRTFSFAVRDSLINIGPLKDFSYGLRINADPNATGVAKQSNYELVCCSGHGKNGALCVLQRSIRPEVITQVCF</sequence>
<comment type="caution">
    <text evidence="1">The sequence shown here is derived from an EMBL/GenBank/DDBJ whole genome shotgun (WGS) entry which is preliminary data.</text>
</comment>
<gene>
    <name evidence="1" type="ORF">CEPIT_LOCUS37820</name>
</gene>
<dbReference type="EMBL" id="CAMAPF010001018">
    <property type="protein sequence ID" value="CAH9139751.1"/>
    <property type="molecule type" value="Genomic_DNA"/>
</dbReference>
<name>A0AAV0FVP6_9ASTE</name>
<dbReference type="Proteomes" id="UP001152523">
    <property type="component" value="Unassembled WGS sequence"/>
</dbReference>
<reference evidence="1" key="1">
    <citation type="submission" date="2022-07" db="EMBL/GenBank/DDBJ databases">
        <authorList>
            <person name="Macas J."/>
            <person name="Novak P."/>
            <person name="Neumann P."/>
        </authorList>
    </citation>
    <scope>NUCLEOTIDE SEQUENCE</scope>
</reference>
<proteinExistence type="predicted"/>
<protein>
    <submittedName>
        <fullName evidence="1">Uncharacterized protein</fullName>
    </submittedName>
</protein>